<reference evidence="6 7" key="1">
    <citation type="submission" date="2015-03" db="EMBL/GenBank/DDBJ databases">
        <title>Draft Genome Sequence of Burkholderia andropogonis type strain ICMP2807, isolated from Sorghum bicolor.</title>
        <authorList>
            <person name="Lopes-Santos L."/>
            <person name="Castro D.B."/>
            <person name="Ottoboni L.M."/>
            <person name="Park D."/>
            <person name="Weirc B.S."/>
            <person name="Destefano S.A."/>
        </authorList>
    </citation>
    <scope>NUCLEOTIDE SEQUENCE [LARGE SCALE GENOMIC DNA]</scope>
    <source>
        <strain evidence="6 7">ICMP2807</strain>
    </source>
</reference>
<comment type="subunit">
    <text evidence="5">The basal body constitutes a major portion of the flagellar organelle and consists of four rings (L,P,S, and M) mounted on a central rod.</text>
</comment>
<dbReference type="OrthoDB" id="9786431at2"/>
<dbReference type="AlphaFoldDB" id="A0A0F5K3T7"/>
<organism evidence="6 7">
    <name type="scientific">Robbsia andropogonis</name>
    <dbReference type="NCBI Taxonomy" id="28092"/>
    <lineage>
        <taxon>Bacteria</taxon>
        <taxon>Pseudomonadati</taxon>
        <taxon>Pseudomonadota</taxon>
        <taxon>Betaproteobacteria</taxon>
        <taxon>Burkholderiales</taxon>
        <taxon>Burkholderiaceae</taxon>
        <taxon>Robbsia</taxon>
    </lineage>
</organism>
<gene>
    <name evidence="5" type="primary">flgI</name>
    <name evidence="6" type="ORF">WM40_06760</name>
</gene>
<comment type="caution">
    <text evidence="6">The sequence shown here is derived from an EMBL/GenBank/DDBJ whole genome shotgun (WGS) entry which is preliminary data.</text>
</comment>
<feature type="signal peptide" evidence="5">
    <location>
        <begin position="1"/>
        <end position="41"/>
    </location>
</feature>
<keyword evidence="3 5" id="KW-0732">Signal</keyword>
<keyword evidence="6" id="KW-0969">Cilium</keyword>
<dbReference type="EMBL" id="LAQU01000005">
    <property type="protein sequence ID" value="KKB64197.1"/>
    <property type="molecule type" value="Genomic_DNA"/>
</dbReference>
<evidence type="ECO:0000256" key="1">
    <source>
        <dbReference type="ARBA" id="ARBA00002591"/>
    </source>
</evidence>
<evidence type="ECO:0000256" key="2">
    <source>
        <dbReference type="ARBA" id="ARBA00004117"/>
    </source>
</evidence>
<evidence type="ECO:0000256" key="4">
    <source>
        <dbReference type="ARBA" id="ARBA00023143"/>
    </source>
</evidence>
<evidence type="ECO:0000256" key="5">
    <source>
        <dbReference type="HAMAP-Rule" id="MF_00416"/>
    </source>
</evidence>
<evidence type="ECO:0000313" key="7">
    <source>
        <dbReference type="Proteomes" id="UP000033618"/>
    </source>
</evidence>
<dbReference type="Proteomes" id="UP000033618">
    <property type="component" value="Unassembled WGS sequence"/>
</dbReference>
<sequence length="386" mass="39397" precursor="true">MSRFVPSSFSISGLARFAARVLASVAASVALLSLFVAPAHAERVRDLATIQGVRDNPLIGYGLVVGLDGTGDQTMQTPFTTQSLSSMLTQLGVTVPAGTSMQLRNVAAVMVTASLPSFARPGQTIDITVSSLGTAKSLRGGTLIMTPLKGADGQVYAVAQGNMLVGGAGGGANGSSVQINQLAVGKISGGATVERGVPTMLAADGTMRMELNDTNFENVMKVVNAVNGRYGPNTAYPLDGRTVGLHSPMDSSQQVAFIAGVQDLDITPNAGIAKIVLNARTGSIVMNRLVTLQTCAVTHGNLSVVINTTPAVSQPNAFGQGNTVTTQQSNVQVKQEGGALRIVGAGANLADVVRGLNALGATPADLMSILQAMKAAGALNADLEII</sequence>
<keyword evidence="6" id="KW-0282">Flagellum</keyword>
<keyword evidence="6" id="KW-0966">Cell projection</keyword>
<dbReference type="PANTHER" id="PTHR30381">
    <property type="entry name" value="FLAGELLAR P-RING PERIPLASMIC PROTEIN FLGI"/>
    <property type="match status" value="1"/>
</dbReference>
<dbReference type="STRING" id="28092.WM40_06760"/>
<dbReference type="RefSeq" id="WP_024904054.1">
    <property type="nucleotide sequence ID" value="NZ_CADFGU010000003.1"/>
</dbReference>
<keyword evidence="7" id="KW-1185">Reference proteome</keyword>
<dbReference type="GO" id="GO:0030288">
    <property type="term" value="C:outer membrane-bounded periplasmic space"/>
    <property type="evidence" value="ECO:0007669"/>
    <property type="project" value="InterPro"/>
</dbReference>
<keyword evidence="4 5" id="KW-0975">Bacterial flagellum</keyword>
<dbReference type="HAMAP" id="MF_00416">
    <property type="entry name" value="FlgI"/>
    <property type="match status" value="1"/>
</dbReference>
<dbReference type="InterPro" id="IPR001782">
    <property type="entry name" value="Flag_FlgI"/>
</dbReference>
<proteinExistence type="inferred from homology"/>
<comment type="subcellular location">
    <subcellularLocation>
        <location evidence="2 5">Bacterial flagellum basal body</location>
    </subcellularLocation>
</comment>
<comment type="similarity">
    <text evidence="5">Belongs to the FlgI family.</text>
</comment>
<dbReference type="GO" id="GO:0071973">
    <property type="term" value="P:bacterial-type flagellum-dependent cell motility"/>
    <property type="evidence" value="ECO:0007669"/>
    <property type="project" value="InterPro"/>
</dbReference>
<dbReference type="GO" id="GO:0009428">
    <property type="term" value="C:bacterial-type flagellum basal body, distal rod, P ring"/>
    <property type="evidence" value="ECO:0007669"/>
    <property type="project" value="InterPro"/>
</dbReference>
<dbReference type="PRINTS" id="PR01010">
    <property type="entry name" value="FLGPRINGFLGI"/>
</dbReference>
<name>A0A0F5K3T7_9BURK</name>
<comment type="function">
    <text evidence="1 5">Assembles around the rod to form the L-ring and probably protects the motor/basal body from shearing forces during rotation.</text>
</comment>
<evidence type="ECO:0000313" key="6">
    <source>
        <dbReference type="EMBL" id="KKB64197.1"/>
    </source>
</evidence>
<dbReference type="NCBIfam" id="NF003676">
    <property type="entry name" value="PRK05303.1"/>
    <property type="match status" value="1"/>
</dbReference>
<protein>
    <recommendedName>
        <fullName evidence="5">Flagellar P-ring protein</fullName>
    </recommendedName>
    <alternativeName>
        <fullName evidence="5">Basal body P-ring protein</fullName>
    </alternativeName>
</protein>
<evidence type="ECO:0000256" key="3">
    <source>
        <dbReference type="ARBA" id="ARBA00022729"/>
    </source>
</evidence>
<dbReference type="Pfam" id="PF02119">
    <property type="entry name" value="FlgI"/>
    <property type="match status" value="1"/>
</dbReference>
<accession>A0A0F5K3T7</accession>
<feature type="chain" id="PRO_5008987622" description="Flagellar P-ring protein" evidence="5">
    <location>
        <begin position="42"/>
        <end position="386"/>
    </location>
</feature>
<dbReference type="GO" id="GO:0005198">
    <property type="term" value="F:structural molecule activity"/>
    <property type="evidence" value="ECO:0007669"/>
    <property type="project" value="InterPro"/>
</dbReference>
<dbReference type="PANTHER" id="PTHR30381:SF0">
    <property type="entry name" value="FLAGELLAR P-RING PROTEIN"/>
    <property type="match status" value="1"/>
</dbReference>
<dbReference type="PATRIC" id="fig|28092.6.peg.1600"/>